<evidence type="ECO:0000256" key="7">
    <source>
        <dbReference type="ARBA" id="ARBA00031828"/>
    </source>
</evidence>
<dbReference type="GO" id="GO:0016791">
    <property type="term" value="F:phosphatase activity"/>
    <property type="evidence" value="ECO:0007669"/>
    <property type="project" value="InterPro"/>
</dbReference>
<protein>
    <recommendedName>
        <fullName evidence="7">D,D-heptose 1,7-bisphosphate phosphatase</fullName>
    </recommendedName>
</protein>
<dbReference type="Proteomes" id="UP000557772">
    <property type="component" value="Unassembled WGS sequence"/>
</dbReference>
<keyword evidence="9" id="KW-1185">Reference proteome</keyword>
<dbReference type="InterPro" id="IPR006549">
    <property type="entry name" value="HAD-SF_hydro_IIIA"/>
</dbReference>
<comment type="similarity">
    <text evidence="2">Belongs to the GmhB family.</text>
</comment>
<dbReference type="NCBIfam" id="TIGR01656">
    <property type="entry name" value="Histidinol-ppas"/>
    <property type="match status" value="1"/>
</dbReference>
<comment type="caution">
    <text evidence="8">The sequence shown here is derived from an EMBL/GenBank/DDBJ whole genome shotgun (WGS) entry which is preliminary data.</text>
</comment>
<keyword evidence="6" id="KW-0119">Carbohydrate metabolism</keyword>
<evidence type="ECO:0000256" key="4">
    <source>
        <dbReference type="ARBA" id="ARBA00022723"/>
    </source>
</evidence>
<evidence type="ECO:0000256" key="1">
    <source>
        <dbReference type="ARBA" id="ARBA00004496"/>
    </source>
</evidence>
<dbReference type="InterPro" id="IPR004446">
    <property type="entry name" value="Heptose_bisP_phosphatase"/>
</dbReference>
<dbReference type="NCBIfam" id="TIGR01662">
    <property type="entry name" value="HAD-SF-IIIA"/>
    <property type="match status" value="1"/>
</dbReference>
<evidence type="ECO:0000313" key="9">
    <source>
        <dbReference type="Proteomes" id="UP000557772"/>
    </source>
</evidence>
<organism evidence="8 9">
    <name type="scientific">Flexivirga aerilata</name>
    <dbReference type="NCBI Taxonomy" id="1656889"/>
    <lineage>
        <taxon>Bacteria</taxon>
        <taxon>Bacillati</taxon>
        <taxon>Actinomycetota</taxon>
        <taxon>Actinomycetes</taxon>
        <taxon>Micrococcales</taxon>
        <taxon>Dermacoccaceae</taxon>
        <taxon>Flexivirga</taxon>
    </lineage>
</organism>
<evidence type="ECO:0000256" key="2">
    <source>
        <dbReference type="ARBA" id="ARBA00005628"/>
    </source>
</evidence>
<dbReference type="Pfam" id="PF00702">
    <property type="entry name" value="Hydrolase"/>
    <property type="match status" value="1"/>
</dbReference>
<keyword evidence="3" id="KW-0963">Cytoplasm</keyword>
<dbReference type="SUPFAM" id="SSF56784">
    <property type="entry name" value="HAD-like"/>
    <property type="match status" value="1"/>
</dbReference>
<dbReference type="GO" id="GO:0005737">
    <property type="term" value="C:cytoplasm"/>
    <property type="evidence" value="ECO:0007669"/>
    <property type="project" value="UniProtKB-SubCell"/>
</dbReference>
<dbReference type="Gene3D" id="3.40.50.1000">
    <property type="entry name" value="HAD superfamily/HAD-like"/>
    <property type="match status" value="1"/>
</dbReference>
<evidence type="ECO:0000256" key="3">
    <source>
        <dbReference type="ARBA" id="ARBA00022490"/>
    </source>
</evidence>
<evidence type="ECO:0000256" key="5">
    <source>
        <dbReference type="ARBA" id="ARBA00022801"/>
    </source>
</evidence>
<dbReference type="GO" id="GO:0005975">
    <property type="term" value="P:carbohydrate metabolic process"/>
    <property type="evidence" value="ECO:0007669"/>
    <property type="project" value="InterPro"/>
</dbReference>
<proteinExistence type="inferred from homology"/>
<dbReference type="RefSeq" id="WP_171158248.1">
    <property type="nucleotide sequence ID" value="NZ_JABENB010000003.1"/>
</dbReference>
<dbReference type="PANTHER" id="PTHR42891">
    <property type="entry name" value="D-GLYCERO-BETA-D-MANNO-HEPTOSE-1,7-BISPHOSPHATE 7-PHOSPHATASE"/>
    <property type="match status" value="1"/>
</dbReference>
<comment type="subcellular location">
    <subcellularLocation>
        <location evidence="1">Cytoplasm</location>
    </subcellularLocation>
</comment>
<dbReference type="PANTHER" id="PTHR42891:SF1">
    <property type="entry name" value="D-GLYCERO-BETA-D-MANNO-HEPTOSE-1,7-BISPHOSPHATE 7-PHOSPHATASE"/>
    <property type="match status" value="1"/>
</dbReference>
<dbReference type="EMBL" id="JABENB010000003">
    <property type="protein sequence ID" value="NNG41175.1"/>
    <property type="molecule type" value="Genomic_DNA"/>
</dbReference>
<dbReference type="InterPro" id="IPR036412">
    <property type="entry name" value="HAD-like_sf"/>
</dbReference>
<dbReference type="InterPro" id="IPR023214">
    <property type="entry name" value="HAD_sf"/>
</dbReference>
<evidence type="ECO:0000256" key="6">
    <source>
        <dbReference type="ARBA" id="ARBA00023277"/>
    </source>
</evidence>
<dbReference type="AlphaFoldDB" id="A0A849AL96"/>
<dbReference type="InterPro" id="IPR006543">
    <property type="entry name" value="Histidinol-phos"/>
</dbReference>
<sequence>MPGELTTAELLGEETAPIGRPAPGAPFDVVFLDRDGTLNVHRPGYIADPAALELLPGAAEAVRRCNAAGCAVVLVTNQRGMATGQLSRAQLLAVHRALAERLGAAGAHLDAIQVCPHQTGTCDCRKPLPGLLLRAFARAGWARPARCVLIGDQPGDLEAAAAAGVPSYRVGPEVPLLDVVRHIVSGSQRTV</sequence>
<keyword evidence="4" id="KW-0479">Metal-binding</keyword>
<reference evidence="8 9" key="1">
    <citation type="submission" date="2020-05" db="EMBL/GenBank/DDBJ databases">
        <title>Flexivirga sp. ID2601S isolated from air conditioner.</title>
        <authorList>
            <person name="Kim D.H."/>
        </authorList>
    </citation>
    <scope>NUCLEOTIDE SEQUENCE [LARGE SCALE GENOMIC DNA]</scope>
    <source>
        <strain evidence="8 9">ID2601S</strain>
    </source>
</reference>
<accession>A0A849AL96</accession>
<keyword evidence="5 8" id="KW-0378">Hydrolase</keyword>
<evidence type="ECO:0000313" key="8">
    <source>
        <dbReference type="EMBL" id="NNG41175.1"/>
    </source>
</evidence>
<dbReference type="GO" id="GO:0046872">
    <property type="term" value="F:metal ion binding"/>
    <property type="evidence" value="ECO:0007669"/>
    <property type="project" value="UniProtKB-KW"/>
</dbReference>
<name>A0A849AL96_9MICO</name>
<gene>
    <name evidence="8" type="ORF">HJ588_18095</name>
</gene>